<reference evidence="2 3" key="1">
    <citation type="journal article" date="2019" name="Int. J. Syst. Evol. Microbiol.">
        <title>Limnobaculum parvum gen. nov., sp. nov., isolated from a freshwater lake.</title>
        <authorList>
            <person name="Baek C."/>
            <person name="Shin S.K."/>
            <person name="Yi H."/>
        </authorList>
    </citation>
    <scope>NUCLEOTIDE SEQUENCE [LARGE SCALE GENOMIC DNA]</scope>
    <source>
        <strain evidence="2 3">HYN0051</strain>
    </source>
</reference>
<evidence type="ECO:0000313" key="3">
    <source>
        <dbReference type="Proteomes" id="UP000244908"/>
    </source>
</evidence>
<keyword evidence="3" id="KW-1185">Reference proteome</keyword>
<dbReference type="EMBL" id="CP029185">
    <property type="protein sequence ID" value="AWH87662.1"/>
    <property type="molecule type" value="Genomic_DNA"/>
</dbReference>
<dbReference type="Pfam" id="PF09600">
    <property type="entry name" value="Cyd_oper_YbgE"/>
    <property type="match status" value="1"/>
</dbReference>
<evidence type="ECO:0000256" key="1">
    <source>
        <dbReference type="SAM" id="Phobius"/>
    </source>
</evidence>
<evidence type="ECO:0000313" key="2">
    <source>
        <dbReference type="EMBL" id="AWH87662.1"/>
    </source>
</evidence>
<protein>
    <submittedName>
        <fullName evidence="2">Cyd operon protein YbgE</fullName>
    </submittedName>
</protein>
<feature type="transmembrane region" description="Helical" evidence="1">
    <location>
        <begin position="78"/>
        <end position="96"/>
    </location>
</feature>
<feature type="transmembrane region" description="Helical" evidence="1">
    <location>
        <begin position="49"/>
        <end position="66"/>
    </location>
</feature>
<sequence>MGTLFNKLYAIMDKGPFRALSLILAFSLAFCVFWDPARFAAKTSTVEIWQSFLVMWAICTGIIHGVGFRPRRIRWKAFFTPLPAIAVLIAGLAYFLS</sequence>
<keyword evidence="1" id="KW-0812">Transmembrane</keyword>
<gene>
    <name evidence="2" type="ORF">HYN51_03230</name>
</gene>
<proteinExistence type="predicted"/>
<dbReference type="KEGG" id="lpv:HYN51_03230"/>
<keyword evidence="1" id="KW-1133">Transmembrane helix</keyword>
<dbReference type="AlphaFoldDB" id="A0A2Y9TVL6"/>
<name>A0A2Y9TVL6_9GAMM</name>
<dbReference type="InterPro" id="IPR011846">
    <property type="entry name" value="Cyd_oper_YbgE"/>
</dbReference>
<accession>A0A2Y9TVL6</accession>
<dbReference type="RefSeq" id="WP_108899750.1">
    <property type="nucleotide sequence ID" value="NZ_CP029185.2"/>
</dbReference>
<keyword evidence="1" id="KW-0472">Membrane</keyword>
<dbReference type="NCBIfam" id="TIGR02112">
    <property type="entry name" value="cyd_oper_ybgE"/>
    <property type="match status" value="1"/>
</dbReference>
<dbReference type="Proteomes" id="UP000244908">
    <property type="component" value="Chromosome"/>
</dbReference>
<dbReference type="NCBIfam" id="NF007881">
    <property type="entry name" value="PRK10588.1"/>
    <property type="match status" value="1"/>
</dbReference>
<dbReference type="OrthoDB" id="5298003at2"/>
<organism evidence="2 3">
    <name type="scientific">Limnobaculum parvum</name>
    <dbReference type="NCBI Taxonomy" id="2172103"/>
    <lineage>
        <taxon>Bacteria</taxon>
        <taxon>Pseudomonadati</taxon>
        <taxon>Pseudomonadota</taxon>
        <taxon>Gammaproteobacteria</taxon>
        <taxon>Enterobacterales</taxon>
        <taxon>Budviciaceae</taxon>
        <taxon>Limnobaculum</taxon>
    </lineage>
</organism>